<dbReference type="Pfam" id="PF00047">
    <property type="entry name" value="ig"/>
    <property type="match status" value="1"/>
</dbReference>
<feature type="signal peptide" evidence="12">
    <location>
        <begin position="1"/>
        <end position="20"/>
    </location>
</feature>
<reference evidence="14 15" key="1">
    <citation type="submission" date="2022-05" db="EMBL/GenBank/DDBJ databases">
        <authorList>
            <consortium name="Genoscope - CEA"/>
            <person name="William W."/>
        </authorList>
    </citation>
    <scope>NUCLEOTIDE SEQUENCE [LARGE SCALE GENOMIC DNA]</scope>
</reference>
<feature type="chain" id="PRO_5045863145" description="Soluble interferon alpha/beta receptor OPG204" evidence="12">
    <location>
        <begin position="21"/>
        <end position="476"/>
    </location>
</feature>
<dbReference type="Pfam" id="PF07686">
    <property type="entry name" value="V-set"/>
    <property type="match status" value="1"/>
</dbReference>
<dbReference type="Proteomes" id="UP001159405">
    <property type="component" value="Unassembled WGS sequence"/>
</dbReference>
<keyword evidence="5" id="KW-0325">Glycoprotein</keyword>
<evidence type="ECO:0000256" key="1">
    <source>
        <dbReference type="ARBA" id="ARBA00022518"/>
    </source>
</evidence>
<dbReference type="Pfam" id="PF13927">
    <property type="entry name" value="Ig_3"/>
    <property type="match status" value="1"/>
</dbReference>
<comment type="function">
    <text evidence="10">Counteracts the antiviral effects of host IFN-alpha/beta and key IFN-inducible proteins involved in viral RNA degradation suxh as host OAS1. Acts as a soluble IFN-alpha receptor and thus inhibits the interaction between host IFN-alpha and its receptor.</text>
</comment>
<dbReference type="PANTHER" id="PTHR11890">
    <property type="entry name" value="INTERLEUKIN-1 RECEPTOR FAMILY MEMBER"/>
    <property type="match status" value="1"/>
</dbReference>
<keyword evidence="11" id="KW-0472">Membrane</keyword>
<dbReference type="InterPro" id="IPR013106">
    <property type="entry name" value="Ig_V-set"/>
</dbReference>
<organism evidence="14 15">
    <name type="scientific">Porites lobata</name>
    <dbReference type="NCBI Taxonomy" id="104759"/>
    <lineage>
        <taxon>Eukaryota</taxon>
        <taxon>Metazoa</taxon>
        <taxon>Cnidaria</taxon>
        <taxon>Anthozoa</taxon>
        <taxon>Hexacorallia</taxon>
        <taxon>Scleractinia</taxon>
        <taxon>Fungiina</taxon>
        <taxon>Poritidae</taxon>
        <taxon>Porites</taxon>
    </lineage>
</organism>
<keyword evidence="2" id="KW-0945">Host-virus interaction</keyword>
<evidence type="ECO:0000256" key="10">
    <source>
        <dbReference type="ARBA" id="ARBA00045444"/>
    </source>
</evidence>
<protein>
    <recommendedName>
        <fullName evidence="9">Soluble interferon alpha/beta receptor OPG204</fullName>
    </recommendedName>
</protein>
<dbReference type="Gene3D" id="2.60.40.10">
    <property type="entry name" value="Immunoglobulins"/>
    <property type="match status" value="3"/>
</dbReference>
<evidence type="ECO:0000256" key="8">
    <source>
        <dbReference type="ARBA" id="ARBA00038761"/>
    </source>
</evidence>
<keyword evidence="2" id="KW-0899">Viral immunoevasion</keyword>
<name>A0ABN8S010_9CNID</name>
<evidence type="ECO:0000259" key="13">
    <source>
        <dbReference type="PROSITE" id="PS50835"/>
    </source>
</evidence>
<dbReference type="SMART" id="SM00409">
    <property type="entry name" value="IG"/>
    <property type="match status" value="3"/>
</dbReference>
<evidence type="ECO:0000256" key="5">
    <source>
        <dbReference type="ARBA" id="ARBA00023180"/>
    </source>
</evidence>
<dbReference type="InterPro" id="IPR013151">
    <property type="entry name" value="Immunoglobulin_dom"/>
</dbReference>
<feature type="domain" description="Ig-like" evidence="13">
    <location>
        <begin position="106"/>
        <end position="200"/>
    </location>
</feature>
<keyword evidence="1" id="KW-0244">Early protein</keyword>
<accession>A0ABN8S010</accession>
<evidence type="ECO:0000256" key="2">
    <source>
        <dbReference type="ARBA" id="ARBA00022632"/>
    </source>
</evidence>
<dbReference type="EMBL" id="CALNXK010000354">
    <property type="protein sequence ID" value="CAH3183476.1"/>
    <property type="molecule type" value="Genomic_DNA"/>
</dbReference>
<evidence type="ECO:0000313" key="14">
    <source>
        <dbReference type="EMBL" id="CAH3183476.1"/>
    </source>
</evidence>
<keyword evidence="11" id="KW-0812">Transmembrane</keyword>
<keyword evidence="6" id="KW-0922">Interferon antiviral system evasion</keyword>
<dbReference type="PANTHER" id="PTHR11890:SF44">
    <property type="entry name" value="X-LINKED INTERLEUKIN-1 RECEPTOR ACCESSORY PROTEIN-LIKE 2"/>
    <property type="match status" value="1"/>
</dbReference>
<keyword evidence="4" id="KW-1015">Disulfide bond</keyword>
<dbReference type="PROSITE" id="PS50835">
    <property type="entry name" value="IG_LIKE"/>
    <property type="match status" value="2"/>
</dbReference>
<feature type="domain" description="Ig-like" evidence="13">
    <location>
        <begin position="213"/>
        <end position="309"/>
    </location>
</feature>
<evidence type="ECO:0000256" key="7">
    <source>
        <dbReference type="ARBA" id="ARBA00023319"/>
    </source>
</evidence>
<gene>
    <name evidence="14" type="ORF">PLOB_00028589</name>
</gene>
<evidence type="ECO:0000256" key="4">
    <source>
        <dbReference type="ARBA" id="ARBA00023157"/>
    </source>
</evidence>
<evidence type="ECO:0000313" key="15">
    <source>
        <dbReference type="Proteomes" id="UP001159405"/>
    </source>
</evidence>
<evidence type="ECO:0000256" key="11">
    <source>
        <dbReference type="SAM" id="Phobius"/>
    </source>
</evidence>
<dbReference type="InterPro" id="IPR013783">
    <property type="entry name" value="Ig-like_fold"/>
</dbReference>
<keyword evidence="2" id="KW-1090">Inhibition of host innate immune response by virus</keyword>
<keyword evidence="11" id="KW-1133">Transmembrane helix</keyword>
<dbReference type="InterPro" id="IPR003599">
    <property type="entry name" value="Ig_sub"/>
</dbReference>
<keyword evidence="15" id="KW-1185">Reference proteome</keyword>
<feature type="transmembrane region" description="Helical" evidence="11">
    <location>
        <begin position="449"/>
        <end position="470"/>
    </location>
</feature>
<proteinExistence type="predicted"/>
<dbReference type="InterPro" id="IPR007110">
    <property type="entry name" value="Ig-like_dom"/>
</dbReference>
<keyword evidence="7" id="KW-0393">Immunoglobulin domain</keyword>
<evidence type="ECO:0000256" key="12">
    <source>
        <dbReference type="SAM" id="SignalP"/>
    </source>
</evidence>
<sequence length="476" mass="53030">MSRIGSLWTIFAVFAKIYLSEYNFGCVITPIRTNITNEALNCSFSGLTVEAVNWTRNGRHIKEDFNKTWSAIIVNSSSHDQVIGKFKCIGKRGHNLFSCSAYPSKPTLQPLPSVKIVEKGLITEVVCKASGWPAPRLSWWKNGVEIHHGYYYNSYSIHPSSRGPNVNTLNMGLIIASNHHHGTYTCRAHNLFGTSTQDINIMIKLVTEEIFLPNDMDQYAAVALEGKNTTLECTCQPNKCDEDSAYVYWKFKNHYVNQSARTMVSKRGLDNDPVKIVLTILNLSKADEGEYLCGINTTQGFTEKQSKLHVLKKGSFPSVLPKNVSVKLHTSATLSCTVIYPNVLLTTSPFIYWKVNHTFIRESSKDYKMRDGIPRNHPSLSNTKRKLLKLEIFNVSMQDLGCYYSCGVKFNKDVLVEVTKICLLRLPKEEASDVTTEATTNAEGMTGTAIALIASAVFFALAVVCAVILVKSGVVP</sequence>
<dbReference type="SUPFAM" id="SSF48726">
    <property type="entry name" value="Immunoglobulin"/>
    <property type="match status" value="3"/>
</dbReference>
<dbReference type="CDD" id="cd00096">
    <property type="entry name" value="Ig"/>
    <property type="match status" value="1"/>
</dbReference>
<evidence type="ECO:0000256" key="6">
    <source>
        <dbReference type="ARBA" id="ARBA00023258"/>
    </source>
</evidence>
<evidence type="ECO:0000256" key="3">
    <source>
        <dbReference type="ARBA" id="ARBA00022830"/>
    </source>
</evidence>
<dbReference type="InterPro" id="IPR015621">
    <property type="entry name" value="IL-1_rcpt_fam"/>
</dbReference>
<dbReference type="InterPro" id="IPR036179">
    <property type="entry name" value="Ig-like_dom_sf"/>
</dbReference>
<keyword evidence="3" id="KW-1114">Inhibition of host interferon signaling pathway by virus</keyword>
<comment type="subunit">
    <text evidence="8">Interacts with host IFNA1.</text>
</comment>
<evidence type="ECO:0000256" key="9">
    <source>
        <dbReference type="ARBA" id="ARBA00041012"/>
    </source>
</evidence>
<keyword evidence="12" id="KW-0732">Signal</keyword>
<comment type="caution">
    <text evidence="14">The sequence shown here is derived from an EMBL/GenBank/DDBJ whole genome shotgun (WGS) entry which is preliminary data.</text>
</comment>